<dbReference type="EMBL" id="CAJVPS010002895">
    <property type="protein sequence ID" value="CAG8578607.1"/>
    <property type="molecule type" value="Genomic_DNA"/>
</dbReference>
<dbReference type="InterPro" id="IPR036412">
    <property type="entry name" value="HAD-like_sf"/>
</dbReference>
<dbReference type="SUPFAM" id="SSF56784">
    <property type="entry name" value="HAD-like"/>
    <property type="match status" value="1"/>
</dbReference>
<evidence type="ECO:0000259" key="10">
    <source>
        <dbReference type="SMART" id="SM00831"/>
    </source>
</evidence>
<dbReference type="GO" id="GO:0005384">
    <property type="term" value="F:manganese ion transmembrane transporter activity"/>
    <property type="evidence" value="ECO:0007669"/>
    <property type="project" value="UniProtKB-ARBA"/>
</dbReference>
<dbReference type="SFLD" id="SFLDG00002">
    <property type="entry name" value="C1.7:_P-type_atpase_like"/>
    <property type="match status" value="1"/>
</dbReference>
<dbReference type="Gene3D" id="1.20.1110.10">
    <property type="entry name" value="Calcium-transporting ATPase, transmembrane domain"/>
    <property type="match status" value="1"/>
</dbReference>
<dbReference type="Pfam" id="PF13246">
    <property type="entry name" value="Cation_ATPase"/>
    <property type="match status" value="1"/>
</dbReference>
<feature type="transmembrane region" description="Helical" evidence="9">
    <location>
        <begin position="472"/>
        <end position="495"/>
    </location>
</feature>
<dbReference type="InterPro" id="IPR006068">
    <property type="entry name" value="ATPase_P-typ_cation-transptr_C"/>
</dbReference>
<comment type="subcellular location">
    <subcellularLocation>
        <location evidence="1">Membrane</location>
        <topology evidence="1">Multi-pass membrane protein</topology>
    </subcellularLocation>
</comment>
<keyword evidence="5" id="KW-1278">Translocase</keyword>
<evidence type="ECO:0000256" key="2">
    <source>
        <dbReference type="ARBA" id="ARBA00022692"/>
    </source>
</evidence>
<evidence type="ECO:0000256" key="6">
    <source>
        <dbReference type="ARBA" id="ARBA00022989"/>
    </source>
</evidence>
<dbReference type="PANTHER" id="PTHR43294:SF20">
    <property type="entry name" value="P-TYPE ATPASE"/>
    <property type="match status" value="1"/>
</dbReference>
<dbReference type="GO" id="GO:0036376">
    <property type="term" value="P:sodium ion export across plasma membrane"/>
    <property type="evidence" value="ECO:0007669"/>
    <property type="project" value="TreeGrafter"/>
</dbReference>
<dbReference type="Pfam" id="PF00122">
    <property type="entry name" value="E1-E2_ATPase"/>
    <property type="match status" value="1"/>
</dbReference>
<keyword evidence="2 9" id="KW-0812">Transmembrane</keyword>
<feature type="transmembrane region" description="Helical" evidence="9">
    <location>
        <begin position="1029"/>
        <end position="1055"/>
    </location>
</feature>
<dbReference type="PRINTS" id="PR00119">
    <property type="entry name" value="CATATPASE"/>
</dbReference>
<feature type="transmembrane region" description="Helical" evidence="9">
    <location>
        <begin position="1105"/>
        <end position="1124"/>
    </location>
</feature>
<dbReference type="FunFam" id="3.40.50.1000:FF:000001">
    <property type="entry name" value="Phospholipid-transporting ATPase IC"/>
    <property type="match status" value="1"/>
</dbReference>
<evidence type="ECO:0000256" key="4">
    <source>
        <dbReference type="ARBA" id="ARBA00022840"/>
    </source>
</evidence>
<dbReference type="Gene3D" id="3.40.1110.10">
    <property type="entry name" value="Calcium-transporting ATPase, cytoplasmic domain N"/>
    <property type="match status" value="1"/>
</dbReference>
<comment type="similarity">
    <text evidence="8">Belongs to the cation transport ATPase (P-type) (TC 3.A.3) family.</text>
</comment>
<protein>
    <submittedName>
        <fullName evidence="11">10329_t:CDS:1</fullName>
    </submittedName>
</protein>
<evidence type="ECO:0000256" key="5">
    <source>
        <dbReference type="ARBA" id="ARBA00022967"/>
    </source>
</evidence>
<dbReference type="InterPro" id="IPR001757">
    <property type="entry name" value="P_typ_ATPase"/>
</dbReference>
<name>A0A9N9G3B7_9GLOM</name>
<reference evidence="11" key="1">
    <citation type="submission" date="2021-06" db="EMBL/GenBank/DDBJ databases">
        <authorList>
            <person name="Kallberg Y."/>
            <person name="Tangrot J."/>
            <person name="Rosling A."/>
        </authorList>
    </citation>
    <scope>NUCLEOTIDE SEQUENCE</scope>
    <source>
        <strain evidence="11">FL130A</strain>
    </source>
</reference>
<dbReference type="OrthoDB" id="116380at2759"/>
<dbReference type="GO" id="GO:0016887">
    <property type="term" value="F:ATP hydrolysis activity"/>
    <property type="evidence" value="ECO:0007669"/>
    <property type="project" value="InterPro"/>
</dbReference>
<dbReference type="InterPro" id="IPR023298">
    <property type="entry name" value="ATPase_P-typ_TM_dom_sf"/>
</dbReference>
<dbReference type="SUPFAM" id="SSF81665">
    <property type="entry name" value="Calcium ATPase, transmembrane domain M"/>
    <property type="match status" value="1"/>
</dbReference>
<dbReference type="SFLD" id="SFLDS00003">
    <property type="entry name" value="Haloacid_Dehalogenase"/>
    <property type="match status" value="1"/>
</dbReference>
<dbReference type="SMART" id="SM00831">
    <property type="entry name" value="Cation_ATPase_N"/>
    <property type="match status" value="1"/>
</dbReference>
<evidence type="ECO:0000256" key="9">
    <source>
        <dbReference type="SAM" id="Phobius"/>
    </source>
</evidence>
<keyword evidence="12" id="KW-1185">Reference proteome</keyword>
<dbReference type="Pfam" id="PF00689">
    <property type="entry name" value="Cation_ATPase_C"/>
    <property type="match status" value="1"/>
</dbReference>
<feature type="transmembrane region" description="Helical" evidence="9">
    <location>
        <begin position="961"/>
        <end position="982"/>
    </location>
</feature>
<dbReference type="SUPFAM" id="SSF81660">
    <property type="entry name" value="Metal cation-transporting ATPase, ATP-binding domain N"/>
    <property type="match status" value="1"/>
</dbReference>
<keyword evidence="6 9" id="KW-1133">Transmembrane helix</keyword>
<feature type="transmembrane region" description="Helical" evidence="9">
    <location>
        <begin position="1067"/>
        <end position="1085"/>
    </location>
</feature>
<dbReference type="InterPro" id="IPR044492">
    <property type="entry name" value="P_typ_ATPase_HD_dom"/>
</dbReference>
<dbReference type="InterPro" id="IPR008250">
    <property type="entry name" value="ATPase_P-typ_transduc_dom_A_sf"/>
</dbReference>
<gene>
    <name evidence="11" type="ORF">ALEPTO_LOCUS7152</name>
</gene>
<dbReference type="InterPro" id="IPR004014">
    <property type="entry name" value="ATPase_P-typ_cation-transptr_N"/>
</dbReference>
<sequence length="1170" mass="128223">MSTDFNLELASILDGKASIEHQIDIHENDQFPLTDVLAGLRYVMNYRLKGGRLPNLDPDLMKRLCEGLLLNMSDTVGGLLKKKLTPEADEAFILFGEFLEEVEEFRQAVDQKNVSDLANAMKLHRRCRNDASPVVRQAAVAIIYMLTEWFPQFSDWRELVKREEQNDVEKVIKELSTTLKKAKMPHRKGVPLPPPSLYFDRDVIRCVKMFRTSLTDGLSSANISSFLEYYGPNKLPDPPKPSILKMLIHQLTDFMVLILLAATIVTGAEKDFKGMSVLLVVIVLNTIIGFTQEYKANKALEALSKLAVPQAQIIRDGQKVVIDSSLLVPGDIVILEEGDSVPADVRIVECSHFEVIESILTGESLPVSKNTKKIWTRTRSLPLGDCKGNAFMSTMVAKGRAKGLVVRTGSNTEIGKISAAITTSSNMQTPIQRKLARLGIWLVVLAIILCVLVVVIGLAYKRNSKDMISIGMSLAVSVIPEGLVAVTTVTMAIGVRRMAARNAIVRTLPAVETLGSVTVICSDKTGTLTEGKMGPSELWTADDSLYSFTKPTILDPNEGEIEFLSPEYRKRIAKLGRVSNPKVSKILLKKIDGDNNSESAIEPQPVTRELNDAPAHMVALILAAQKGGFSKEFWEKKQGFTKIREQPFDSERKLMSVVYRFDYSNLPANLNQTKKYIVMAKGAPEELLHKCTSCLPASDSSKSQITFEQIIGEKEGIQNVPLTDDFIDKVSKESSRMASNGLRVLGLALKTVRVDDESLEASSSEEIVVVVDDNESVVESTLNPAFAENEFTFVGLIGLIDPPRAGVAESVQKCKDAGIRVIMITGDHIATATAIATDIGIFEPGITGMSRAIRGVELDLLSDDAIAALEPFPNVFARVSPNNKLKIVKALQDLGNSVAMTGDGVNDAPAIKTANIGVAMGISGTEITKQAADIILTNDDFSTIVTAVEIGRQVFDNILKFIVYLLGCNGAEIIIFLLSASINDDLPFTTIMILWANIIADVPPAMSLGVEPGEKDIMRRLPRNPKAGVLDKIAIVTLTTQSFVMALSSFGIYQIALKIENKNLEDARSLAFATLTTLQLLQGFLSRTLNISVFKMGFFGNKWMIVSILGSFIAMLIGIYVPGIRDWLELTPVPGFGWLKIIICCMVLILSSELTKWYGRHVRNLAAKAN</sequence>
<evidence type="ECO:0000256" key="3">
    <source>
        <dbReference type="ARBA" id="ARBA00022741"/>
    </source>
</evidence>
<feature type="transmembrane region" description="Helical" evidence="9">
    <location>
        <begin position="438"/>
        <end position="460"/>
    </location>
</feature>
<evidence type="ECO:0000256" key="8">
    <source>
        <dbReference type="ARBA" id="ARBA00038148"/>
    </source>
</evidence>
<dbReference type="Proteomes" id="UP000789508">
    <property type="component" value="Unassembled WGS sequence"/>
</dbReference>
<dbReference type="Pfam" id="PF00690">
    <property type="entry name" value="Cation_ATPase_N"/>
    <property type="match status" value="1"/>
</dbReference>
<keyword evidence="3" id="KW-0547">Nucleotide-binding</keyword>
<dbReference type="SUPFAM" id="SSF81653">
    <property type="entry name" value="Calcium ATPase, transduction domain A"/>
    <property type="match status" value="1"/>
</dbReference>
<dbReference type="AlphaFoldDB" id="A0A9N9G3B7"/>
<keyword evidence="7 9" id="KW-0472">Membrane</keyword>
<evidence type="ECO:0000256" key="1">
    <source>
        <dbReference type="ARBA" id="ARBA00004141"/>
    </source>
</evidence>
<proteinExistence type="inferred from homology"/>
<dbReference type="GO" id="GO:0006883">
    <property type="term" value="P:intracellular sodium ion homeostasis"/>
    <property type="evidence" value="ECO:0007669"/>
    <property type="project" value="TreeGrafter"/>
</dbReference>
<dbReference type="InterPro" id="IPR059000">
    <property type="entry name" value="ATPase_P-type_domA"/>
</dbReference>
<dbReference type="PROSITE" id="PS00154">
    <property type="entry name" value="ATPASE_E1_E2"/>
    <property type="match status" value="1"/>
</dbReference>
<feature type="domain" description="Cation-transporting P-type ATPase N-terminal" evidence="10">
    <location>
        <begin position="197"/>
        <end position="271"/>
    </location>
</feature>
<evidence type="ECO:0000256" key="7">
    <source>
        <dbReference type="ARBA" id="ARBA00023136"/>
    </source>
</evidence>
<dbReference type="GO" id="GO:1990573">
    <property type="term" value="P:potassium ion import across plasma membrane"/>
    <property type="evidence" value="ECO:0007669"/>
    <property type="project" value="TreeGrafter"/>
</dbReference>
<dbReference type="InterPro" id="IPR023214">
    <property type="entry name" value="HAD_sf"/>
</dbReference>
<dbReference type="GO" id="GO:1902600">
    <property type="term" value="P:proton transmembrane transport"/>
    <property type="evidence" value="ECO:0007669"/>
    <property type="project" value="TreeGrafter"/>
</dbReference>
<evidence type="ECO:0000313" key="12">
    <source>
        <dbReference type="Proteomes" id="UP000789508"/>
    </source>
</evidence>
<dbReference type="Gene3D" id="2.70.150.10">
    <property type="entry name" value="Calcium-transporting ATPase, cytoplasmic transduction domain A"/>
    <property type="match status" value="1"/>
</dbReference>
<dbReference type="InterPro" id="IPR050510">
    <property type="entry name" value="Cation_transp_ATPase_P-type"/>
</dbReference>
<dbReference type="Pfam" id="PF08282">
    <property type="entry name" value="Hydrolase_3"/>
    <property type="match status" value="1"/>
</dbReference>
<dbReference type="FunFam" id="3.40.50.1000:FF:000028">
    <property type="entry name" value="Calcium-transporting P-type ATPase, putative"/>
    <property type="match status" value="1"/>
</dbReference>
<dbReference type="InterPro" id="IPR023299">
    <property type="entry name" value="ATPase_P-typ_cyto_dom_N"/>
</dbReference>
<feature type="transmembrane region" description="Helical" evidence="9">
    <location>
        <begin position="1136"/>
        <end position="1155"/>
    </location>
</feature>
<accession>A0A9N9G3B7</accession>
<evidence type="ECO:0000313" key="11">
    <source>
        <dbReference type="EMBL" id="CAG8578607.1"/>
    </source>
</evidence>
<dbReference type="InterPro" id="IPR018303">
    <property type="entry name" value="ATPase_P-typ_P_site"/>
</dbReference>
<dbReference type="Gene3D" id="3.40.50.1000">
    <property type="entry name" value="HAD superfamily/HAD-like"/>
    <property type="match status" value="1"/>
</dbReference>
<dbReference type="GO" id="GO:0005391">
    <property type="term" value="F:P-type sodium:potassium-exchanging transporter activity"/>
    <property type="evidence" value="ECO:0007669"/>
    <property type="project" value="TreeGrafter"/>
</dbReference>
<dbReference type="GO" id="GO:0005886">
    <property type="term" value="C:plasma membrane"/>
    <property type="evidence" value="ECO:0007669"/>
    <property type="project" value="TreeGrafter"/>
</dbReference>
<dbReference type="GO" id="GO:0030007">
    <property type="term" value="P:intracellular potassium ion homeostasis"/>
    <property type="evidence" value="ECO:0007669"/>
    <property type="project" value="TreeGrafter"/>
</dbReference>
<keyword evidence="4" id="KW-0067">ATP-binding</keyword>
<dbReference type="GO" id="GO:0005524">
    <property type="term" value="F:ATP binding"/>
    <property type="evidence" value="ECO:0007669"/>
    <property type="project" value="UniProtKB-KW"/>
</dbReference>
<organism evidence="11 12">
    <name type="scientific">Ambispora leptoticha</name>
    <dbReference type="NCBI Taxonomy" id="144679"/>
    <lineage>
        <taxon>Eukaryota</taxon>
        <taxon>Fungi</taxon>
        <taxon>Fungi incertae sedis</taxon>
        <taxon>Mucoromycota</taxon>
        <taxon>Glomeromycotina</taxon>
        <taxon>Glomeromycetes</taxon>
        <taxon>Archaeosporales</taxon>
        <taxon>Ambisporaceae</taxon>
        <taxon>Ambispora</taxon>
    </lineage>
</organism>
<dbReference type="PANTHER" id="PTHR43294">
    <property type="entry name" value="SODIUM/POTASSIUM-TRANSPORTING ATPASE SUBUNIT ALPHA"/>
    <property type="match status" value="1"/>
</dbReference>
<dbReference type="SFLD" id="SFLDF00027">
    <property type="entry name" value="p-type_atpase"/>
    <property type="match status" value="1"/>
</dbReference>
<comment type="caution">
    <text evidence="11">The sequence shown here is derived from an EMBL/GenBank/DDBJ whole genome shotgun (WGS) entry which is preliminary data.</text>
</comment>
<dbReference type="NCBIfam" id="TIGR01494">
    <property type="entry name" value="ATPase_P-type"/>
    <property type="match status" value="3"/>
</dbReference>